<gene>
    <name evidence="2" type="ORF">F3Y22_tig00004004pilonHSYRG00001</name>
</gene>
<accession>A0A6A3CJQ2</accession>
<keyword evidence="3" id="KW-1185">Reference proteome</keyword>
<evidence type="ECO:0000313" key="2">
    <source>
        <dbReference type="EMBL" id="KAE8729026.1"/>
    </source>
</evidence>
<comment type="caution">
    <text evidence="2">The sequence shown here is derived from an EMBL/GenBank/DDBJ whole genome shotgun (WGS) entry which is preliminary data.</text>
</comment>
<evidence type="ECO:0000313" key="3">
    <source>
        <dbReference type="Proteomes" id="UP000436088"/>
    </source>
</evidence>
<proteinExistence type="predicted"/>
<feature type="compositionally biased region" description="Basic and acidic residues" evidence="1">
    <location>
        <begin position="326"/>
        <end position="338"/>
    </location>
</feature>
<dbReference type="AlphaFoldDB" id="A0A6A3CJQ2"/>
<feature type="region of interest" description="Disordered" evidence="1">
    <location>
        <begin position="1"/>
        <end position="243"/>
    </location>
</feature>
<feature type="compositionally biased region" description="Polar residues" evidence="1">
    <location>
        <begin position="34"/>
        <end position="45"/>
    </location>
</feature>
<feature type="compositionally biased region" description="Basic and acidic residues" evidence="1">
    <location>
        <begin position="173"/>
        <end position="186"/>
    </location>
</feature>
<feature type="compositionally biased region" description="Polar residues" evidence="1">
    <location>
        <begin position="224"/>
        <end position="243"/>
    </location>
</feature>
<evidence type="ECO:0000256" key="1">
    <source>
        <dbReference type="SAM" id="MobiDB-lite"/>
    </source>
</evidence>
<feature type="region of interest" description="Disordered" evidence="1">
    <location>
        <begin position="309"/>
        <end position="346"/>
    </location>
</feature>
<name>A0A6A3CJQ2_HIBSY</name>
<dbReference type="PANTHER" id="PTHR33472">
    <property type="entry name" value="OS01G0106600 PROTEIN"/>
    <property type="match status" value="1"/>
</dbReference>
<feature type="compositionally biased region" description="Polar residues" evidence="1">
    <location>
        <begin position="81"/>
        <end position="147"/>
    </location>
</feature>
<dbReference type="EMBL" id="VEPZ02000240">
    <property type="protein sequence ID" value="KAE8729026.1"/>
    <property type="molecule type" value="Genomic_DNA"/>
</dbReference>
<feature type="compositionally biased region" description="Low complexity" evidence="1">
    <location>
        <begin position="18"/>
        <end position="31"/>
    </location>
</feature>
<reference evidence="2" key="1">
    <citation type="submission" date="2019-09" db="EMBL/GenBank/DDBJ databases">
        <title>Draft genome information of white flower Hibiscus syriacus.</title>
        <authorList>
            <person name="Kim Y.-M."/>
        </authorList>
    </citation>
    <scope>NUCLEOTIDE SEQUENCE [LARGE SCALE GENOMIC DNA]</scope>
    <source>
        <strain evidence="2">YM2019G1</strain>
    </source>
</reference>
<organism evidence="2 3">
    <name type="scientific">Hibiscus syriacus</name>
    <name type="common">Rose of Sharon</name>
    <dbReference type="NCBI Taxonomy" id="106335"/>
    <lineage>
        <taxon>Eukaryota</taxon>
        <taxon>Viridiplantae</taxon>
        <taxon>Streptophyta</taxon>
        <taxon>Embryophyta</taxon>
        <taxon>Tracheophyta</taxon>
        <taxon>Spermatophyta</taxon>
        <taxon>Magnoliopsida</taxon>
        <taxon>eudicotyledons</taxon>
        <taxon>Gunneridae</taxon>
        <taxon>Pentapetalae</taxon>
        <taxon>rosids</taxon>
        <taxon>malvids</taxon>
        <taxon>Malvales</taxon>
        <taxon>Malvaceae</taxon>
        <taxon>Malvoideae</taxon>
        <taxon>Hibiscus</taxon>
    </lineage>
</organism>
<dbReference type="PANTHER" id="PTHR33472:SF24">
    <property type="entry name" value="VEGETATIVE CELL WALL PROTEIN GP1-LIKE"/>
    <property type="match status" value="1"/>
</dbReference>
<protein>
    <submittedName>
        <fullName evidence="2">Tubby like protein 6</fullName>
    </submittedName>
</protein>
<feature type="compositionally biased region" description="Polar residues" evidence="1">
    <location>
        <begin position="57"/>
        <end position="68"/>
    </location>
</feature>
<sequence>MGEQRQPFRFRLPWLSSAATTRPVAAPRPAAQTEAPSQPNTTVSVQRPPFRPAGTAPRQTSSTHAQTHTPKKEPQPVSPSRVPTQASAVSVPQSPSRIVSQPQSTEQAVSKQQSSSHLTSQPTGQTSLWSASPSHRATQAQPLSPTAIQERKETAEASTHEESKQRTVAKLLPEAKDAGKKTREQLEAAPEIGKRHQQKQEGIGTKKRLTTSSTDEKQMKTMLNPKNESTPNKAHQKHVSSNWEQVPLHEEIRKDISKFVHKLTTGQPQLHTEQQSISVLTLAGENRGATFHLGSESSKKDGLVHIHRGYKINPDDSPDATTDGEGSSRVRTPKDSATKENPASRAYVNNNIQSINNSIVSESSVNARNPGVHLELLHNLAELIKSSTKAEHAEPRKAEFNITSAEKLTHEPTVRRRCLRALFAESSDSDPDNPKKPRRHGCRYSCEEKNKQKEKGVLW</sequence>
<feature type="compositionally biased region" description="Basic and acidic residues" evidence="1">
    <location>
        <begin position="149"/>
        <end position="165"/>
    </location>
</feature>
<dbReference type="Proteomes" id="UP000436088">
    <property type="component" value="Unassembled WGS sequence"/>
</dbReference>